<proteinExistence type="predicted"/>
<comment type="caution">
    <text evidence="2">The sequence shown here is derived from an EMBL/GenBank/DDBJ whole genome shotgun (WGS) entry which is preliminary data.</text>
</comment>
<evidence type="ECO:0000313" key="2">
    <source>
        <dbReference type="EMBL" id="KMO13135.1"/>
    </source>
</evidence>
<dbReference type="EMBL" id="JTHG01000338">
    <property type="protein sequence ID" value="KMO13135.1"/>
    <property type="molecule type" value="Genomic_DNA"/>
</dbReference>
<keyword evidence="3" id="KW-1185">Reference proteome</keyword>
<feature type="domain" description="Transposase IS204/IS1001/IS1096/IS1165 zinc-finger" evidence="1">
    <location>
        <begin position="46"/>
        <end position="89"/>
    </location>
</feature>
<sequence>MIGSPGFPIVGGMDMPFPVPECRVARFAERDEDHLVIPMRLDADSSRCPDCQHASRSVHSRYQRHPADLPVSASQTSLRIEVQRFYCRN</sequence>
<dbReference type="InterPro" id="IPR029261">
    <property type="entry name" value="Transposase_Znf"/>
</dbReference>
<gene>
    <name evidence="2" type="ORF">QR79_27700</name>
</gene>
<feature type="non-terminal residue" evidence="2">
    <location>
        <position position="89"/>
    </location>
</feature>
<dbReference type="Pfam" id="PF14690">
    <property type="entry name" value="Zn_ribbon_ISL3"/>
    <property type="match status" value="1"/>
</dbReference>
<organism evidence="2 3">
    <name type="scientific">Methylobacterium indicum</name>
    <dbReference type="NCBI Taxonomy" id="1775910"/>
    <lineage>
        <taxon>Bacteria</taxon>
        <taxon>Pseudomonadati</taxon>
        <taxon>Pseudomonadota</taxon>
        <taxon>Alphaproteobacteria</taxon>
        <taxon>Hyphomicrobiales</taxon>
        <taxon>Methylobacteriaceae</taxon>
        <taxon>Methylobacterium</taxon>
    </lineage>
</organism>
<accession>A0ABR5GU78</accession>
<evidence type="ECO:0000259" key="1">
    <source>
        <dbReference type="Pfam" id="PF14690"/>
    </source>
</evidence>
<reference evidence="2 3" key="1">
    <citation type="submission" date="2014-11" db="EMBL/GenBank/DDBJ databases">
        <title>Comparative genomics of Methylobacterium species.</title>
        <authorList>
            <person name="Chaudhry V."/>
            <person name="Patil P.B."/>
        </authorList>
    </citation>
    <scope>NUCLEOTIDE SEQUENCE [LARGE SCALE GENOMIC DNA]</scope>
    <source>
        <strain evidence="2 3">SE3.6</strain>
    </source>
</reference>
<name>A0ABR5GU78_9HYPH</name>
<protein>
    <recommendedName>
        <fullName evidence="1">Transposase IS204/IS1001/IS1096/IS1165 zinc-finger domain-containing protein</fullName>
    </recommendedName>
</protein>
<dbReference type="Proteomes" id="UP000036471">
    <property type="component" value="Unassembled WGS sequence"/>
</dbReference>
<evidence type="ECO:0000313" key="3">
    <source>
        <dbReference type="Proteomes" id="UP000036471"/>
    </source>
</evidence>